<evidence type="ECO:0000313" key="2">
    <source>
        <dbReference type="EMBL" id="AEW98326.1"/>
    </source>
</evidence>
<evidence type="ECO:0000313" key="3">
    <source>
        <dbReference type="Proteomes" id="UP000007842"/>
    </source>
</evidence>
<keyword evidence="3" id="KW-1185">Reference proteome</keyword>
<dbReference type="Proteomes" id="UP000007842">
    <property type="component" value="Plasmid pSCATT"/>
</dbReference>
<keyword evidence="2" id="KW-0614">Plasmid</keyword>
<feature type="compositionally biased region" description="Gly residues" evidence="1">
    <location>
        <begin position="1"/>
        <end position="12"/>
    </location>
</feature>
<sequence length="58" mass="5848">MGAQVGGVGGDGAQNSARAAAGKRVRVSCERLVALMPESHRGHPTGWLPGSWSASGSM</sequence>
<dbReference type="KEGG" id="scy:SCATT_p01330"/>
<dbReference type="EMBL" id="CP003229">
    <property type="protein sequence ID" value="AEW98326.1"/>
    <property type="molecule type" value="Genomic_DNA"/>
</dbReference>
<evidence type="ECO:0000256" key="1">
    <source>
        <dbReference type="SAM" id="MobiDB-lite"/>
    </source>
</evidence>
<dbReference type="PATRIC" id="fig|1003195.29.peg.5932"/>
<proteinExistence type="predicted"/>
<dbReference type="HOGENOM" id="CLU_2977208_0_0_11"/>
<organism evidence="2 3">
    <name type="scientific">Streptantibioticus cattleyicolor (strain ATCC 35852 / DSM 46488 / JCM 4925 / NBRC 14057 / NRRL 8057)</name>
    <name type="common">Streptomyces cattleya</name>
    <dbReference type="NCBI Taxonomy" id="1003195"/>
    <lineage>
        <taxon>Bacteria</taxon>
        <taxon>Bacillati</taxon>
        <taxon>Actinomycetota</taxon>
        <taxon>Actinomycetes</taxon>
        <taxon>Kitasatosporales</taxon>
        <taxon>Streptomycetaceae</taxon>
        <taxon>Streptantibioticus</taxon>
    </lineage>
</organism>
<dbReference type="KEGG" id="sct:SCAT_p1592"/>
<gene>
    <name evidence="2" type="ordered locus">SCATT_p01330</name>
</gene>
<dbReference type="AlphaFoldDB" id="F8JLG0"/>
<protein>
    <submittedName>
        <fullName evidence="2">Uncharacterized protein</fullName>
    </submittedName>
</protein>
<reference evidence="3" key="1">
    <citation type="submission" date="2011-12" db="EMBL/GenBank/DDBJ databases">
        <title>Complete genome sequence of Streptomyces cattleya strain DSM 46488.</title>
        <authorList>
            <person name="Ou H.-Y."/>
            <person name="Li P."/>
            <person name="Zhao C."/>
            <person name="O'Hagan D."/>
            <person name="Deng Z."/>
        </authorList>
    </citation>
    <scope>NUCLEOTIDE SEQUENCE [LARGE SCALE GENOMIC DNA]</scope>
    <source>
        <strain evidence="3">ATCC 35852 / DSM 46488 / JCM 4925 / NBRC 14057 / NRRL 8057</strain>
        <plasmid evidence="3">Plasmid pSCATT</plasmid>
    </source>
</reference>
<feature type="region of interest" description="Disordered" evidence="1">
    <location>
        <begin position="1"/>
        <end position="22"/>
    </location>
</feature>
<name>F8JLG0_STREN</name>
<feature type="region of interest" description="Disordered" evidence="1">
    <location>
        <begin position="39"/>
        <end position="58"/>
    </location>
</feature>
<accession>G8XE62</accession>
<accession>F8JLG0</accession>
<geneLocation type="plasmid" evidence="2 3">
    <name>pSCATT</name>
</geneLocation>